<dbReference type="EMBL" id="MN740389">
    <property type="protein sequence ID" value="QHU03857.1"/>
    <property type="molecule type" value="Genomic_DNA"/>
</dbReference>
<accession>A0A6C0JHC2</accession>
<organism evidence="1">
    <name type="scientific">viral metagenome</name>
    <dbReference type="NCBI Taxonomy" id="1070528"/>
    <lineage>
        <taxon>unclassified sequences</taxon>
        <taxon>metagenomes</taxon>
        <taxon>organismal metagenomes</taxon>
    </lineage>
</organism>
<protein>
    <submittedName>
        <fullName evidence="1">Uncharacterized protein</fullName>
    </submittedName>
</protein>
<dbReference type="AlphaFoldDB" id="A0A6C0JHC2"/>
<name>A0A6C0JHC2_9ZZZZ</name>
<sequence>MTEKHKKLKTFFTKLDKVKITTNKMSSPLSTSLPRFLSGVTGYYHRMHDSDTTLLAIRPISYQEAVLYACNQDGEVLPFPKDVKIDGVLVNDKNFTPDSNGFVTLQLSTAYSITQDIFYMTESDYRLCEYFVMPPSPEEKLNLYTMLVKGTANKDDTTIRVSGSMAGIEVGRKVSSDLFDMDSSIIDVNYDENTITVDSPVTYSGNNITIFI</sequence>
<reference evidence="1" key="1">
    <citation type="journal article" date="2020" name="Nature">
        <title>Giant virus diversity and host interactions through global metagenomics.</title>
        <authorList>
            <person name="Schulz F."/>
            <person name="Roux S."/>
            <person name="Paez-Espino D."/>
            <person name="Jungbluth S."/>
            <person name="Walsh D.A."/>
            <person name="Denef V.J."/>
            <person name="McMahon K.D."/>
            <person name="Konstantinidis K.T."/>
            <person name="Eloe-Fadrosh E.A."/>
            <person name="Kyrpides N.C."/>
            <person name="Woyke T."/>
        </authorList>
    </citation>
    <scope>NUCLEOTIDE SEQUENCE</scope>
    <source>
        <strain evidence="1">GVMAG-M-3300027708-20</strain>
    </source>
</reference>
<evidence type="ECO:0000313" key="1">
    <source>
        <dbReference type="EMBL" id="QHU03857.1"/>
    </source>
</evidence>
<proteinExistence type="predicted"/>